<keyword evidence="4 7" id="KW-0378">Hydrolase</keyword>
<protein>
    <submittedName>
        <fullName evidence="7">CRISPR-associated endonuclease Cas1</fullName>
        <ecNumber evidence="7">3.1.-.-</ecNumber>
    </submittedName>
</protein>
<dbReference type="InterPro" id="IPR042211">
    <property type="entry name" value="CRISPR-assoc_Cas1_N"/>
</dbReference>
<gene>
    <name evidence="7" type="ORF">Q4610_04790</name>
</gene>
<dbReference type="Gene3D" id="3.100.10.20">
    <property type="entry name" value="CRISPR-associated endonuclease Cas1, N-terminal domain"/>
    <property type="match status" value="1"/>
</dbReference>
<dbReference type="GO" id="GO:0016787">
    <property type="term" value="F:hydrolase activity"/>
    <property type="evidence" value="ECO:0007669"/>
    <property type="project" value="UniProtKB-KW"/>
</dbReference>
<dbReference type="Proteomes" id="UP001176471">
    <property type="component" value="Unassembled WGS sequence"/>
</dbReference>
<dbReference type="RefSeq" id="WP_304534876.1">
    <property type="nucleotide sequence ID" value="NZ_JAUQOM010000002.1"/>
</dbReference>
<dbReference type="Pfam" id="PF01867">
    <property type="entry name" value="Cas_Cas1"/>
    <property type="match status" value="1"/>
</dbReference>
<evidence type="ECO:0000256" key="5">
    <source>
        <dbReference type="ARBA" id="ARBA00022842"/>
    </source>
</evidence>
<keyword evidence="8" id="KW-1185">Reference proteome</keyword>
<accession>A0ABT8ZKN9</accession>
<keyword evidence="6" id="KW-0051">Antiviral defense</keyword>
<keyword evidence="2" id="KW-0479">Metal-binding</keyword>
<sequence>MFEKAISPAEHSSDEWAIRSEYWMTESRKSQRKRLTRERNSNALILTGQGTSLRVEGGALVIRQGFSHYPQQRESHRYFKGDLALPRIIILLDGSGSLSFDVLNWLGEQGVALARIKADGDVAVVASGAGFTANPDNLRWQYATQKNEAARLAFAADLIARKLDNSIATIEGQFGQGRLRTAEQYSTTVAAG</sequence>
<proteinExistence type="predicted"/>
<evidence type="ECO:0000256" key="6">
    <source>
        <dbReference type="ARBA" id="ARBA00023118"/>
    </source>
</evidence>
<dbReference type="EMBL" id="JAUQOM010000002">
    <property type="protein sequence ID" value="MDO7834355.1"/>
    <property type="molecule type" value="Genomic_DNA"/>
</dbReference>
<keyword evidence="5" id="KW-0460">Magnesium</keyword>
<evidence type="ECO:0000256" key="1">
    <source>
        <dbReference type="ARBA" id="ARBA00022722"/>
    </source>
</evidence>
<comment type="caution">
    <text evidence="7">The sequence shown here is derived from an EMBL/GenBank/DDBJ whole genome shotgun (WGS) entry which is preliminary data.</text>
</comment>
<keyword evidence="3 7" id="KW-0255">Endonuclease</keyword>
<evidence type="ECO:0000256" key="2">
    <source>
        <dbReference type="ARBA" id="ARBA00022723"/>
    </source>
</evidence>
<organism evidence="7 8">
    <name type="scientific">Sphingobium cyanobacteriorum</name>
    <dbReference type="NCBI Taxonomy" id="3063954"/>
    <lineage>
        <taxon>Bacteria</taxon>
        <taxon>Pseudomonadati</taxon>
        <taxon>Pseudomonadota</taxon>
        <taxon>Alphaproteobacteria</taxon>
        <taxon>Sphingomonadales</taxon>
        <taxon>Sphingomonadaceae</taxon>
        <taxon>Sphingobium</taxon>
    </lineage>
</organism>
<name>A0ABT8ZKN9_9SPHN</name>
<keyword evidence="1" id="KW-0540">Nuclease</keyword>
<dbReference type="EC" id="3.1.-.-" evidence="7"/>
<dbReference type="GO" id="GO:0004519">
    <property type="term" value="F:endonuclease activity"/>
    <property type="evidence" value="ECO:0007669"/>
    <property type="project" value="UniProtKB-KW"/>
</dbReference>
<evidence type="ECO:0000256" key="3">
    <source>
        <dbReference type="ARBA" id="ARBA00022759"/>
    </source>
</evidence>
<reference evidence="7" key="1">
    <citation type="submission" date="2023-07" db="EMBL/GenBank/DDBJ databases">
        <title>Bacterial whole genome sequence for Sphingobium sp. HBC34.</title>
        <authorList>
            <person name="Le V."/>
            <person name="Ko S.-R."/>
            <person name="Ahn C.-Y."/>
            <person name="Oh H.-M."/>
        </authorList>
    </citation>
    <scope>NUCLEOTIDE SEQUENCE</scope>
    <source>
        <strain evidence="7">HBC34</strain>
    </source>
</reference>
<evidence type="ECO:0000313" key="7">
    <source>
        <dbReference type="EMBL" id="MDO7834355.1"/>
    </source>
</evidence>
<evidence type="ECO:0000313" key="8">
    <source>
        <dbReference type="Proteomes" id="UP001176471"/>
    </source>
</evidence>
<evidence type="ECO:0000256" key="4">
    <source>
        <dbReference type="ARBA" id="ARBA00022801"/>
    </source>
</evidence>
<dbReference type="InterPro" id="IPR002729">
    <property type="entry name" value="CRISPR-assoc_Cas1"/>
</dbReference>